<dbReference type="KEGG" id="cari:FNU76_16295"/>
<gene>
    <name evidence="2" type="ORF">FNU76_16295</name>
</gene>
<organism evidence="2 3">
    <name type="scientific">Chitinimonas arctica</name>
    <dbReference type="NCBI Taxonomy" id="2594795"/>
    <lineage>
        <taxon>Bacteria</taxon>
        <taxon>Pseudomonadati</taxon>
        <taxon>Pseudomonadota</taxon>
        <taxon>Betaproteobacteria</taxon>
        <taxon>Neisseriales</taxon>
        <taxon>Chitinibacteraceae</taxon>
        <taxon>Chitinimonas</taxon>
    </lineage>
</organism>
<evidence type="ECO:0000313" key="3">
    <source>
        <dbReference type="Proteomes" id="UP000317550"/>
    </source>
</evidence>
<name>A0A516SI12_9NEIS</name>
<dbReference type="AlphaFoldDB" id="A0A516SI12"/>
<feature type="region of interest" description="Disordered" evidence="1">
    <location>
        <begin position="1"/>
        <end position="23"/>
    </location>
</feature>
<dbReference type="RefSeq" id="WP_144279168.1">
    <property type="nucleotide sequence ID" value="NZ_CP041730.1"/>
</dbReference>
<evidence type="ECO:0000256" key="1">
    <source>
        <dbReference type="SAM" id="MobiDB-lite"/>
    </source>
</evidence>
<protein>
    <submittedName>
        <fullName evidence="2">Uncharacterized protein</fullName>
    </submittedName>
</protein>
<reference evidence="3" key="1">
    <citation type="submission" date="2019-07" db="EMBL/GenBank/DDBJ databases">
        <title>Chitinimonas sp. nov., isolated from Ny-Alesund, arctica soil.</title>
        <authorList>
            <person name="Xu Q."/>
            <person name="Peng F."/>
        </authorList>
    </citation>
    <scope>NUCLEOTIDE SEQUENCE [LARGE SCALE GENOMIC DNA]</scope>
    <source>
        <strain evidence="3">R3-44</strain>
    </source>
</reference>
<dbReference type="EMBL" id="CP041730">
    <property type="protein sequence ID" value="QDQ27780.1"/>
    <property type="molecule type" value="Genomic_DNA"/>
</dbReference>
<sequence length="545" mass="59496">MLMTPPPSSSGARLNTNWNTSAAPASGTQTLAGHIIERADSADWLGGANSEQALNLHRAVTALAFPLCGILSVDSSDEALQPYLCALREITPMLDRARQKPADKTVNTKISLPLPNPLKEIASRDDYMGFSSVELLSELGAIEKYIRHASFTQEIYTCGKREVLLHLQARFTDLNSIPPNSRVSVSTAFERCGGNLDSILDHFPELAGHQALAHLKNRQYASRLDASGALAQWADALAERVADARKNGAQIHHKLVKSIPPSPLDTGSMLEQAIRQPQEPGKPAGDAVSIEKQVSEMLSAQYANWAKLGRGRIKCDLSGINTLGSNDKWHFNITHLPHSTLLEMEATLKYELELAVGGIAALDARQGQINEQLASLPGRLRELQFSEQYIAAIMNGRLHVLFSVCEFDLSRIADAYPTVMDSPPIKEAVKTGFIHSMLVPFQELANIRKTKASLCSSGAEKLLQLLDIQERLHNGTGKFIVTPAADEVADPESAIRQLILAGTFTNALNHAHRNIQTNRDQIVVSRHALMEFQQAIPAQTSSGVR</sequence>
<accession>A0A516SI12</accession>
<feature type="compositionally biased region" description="Polar residues" evidence="1">
    <location>
        <begin position="9"/>
        <end position="23"/>
    </location>
</feature>
<keyword evidence="3" id="KW-1185">Reference proteome</keyword>
<evidence type="ECO:0000313" key="2">
    <source>
        <dbReference type="EMBL" id="QDQ27780.1"/>
    </source>
</evidence>
<proteinExistence type="predicted"/>
<dbReference type="Proteomes" id="UP000317550">
    <property type="component" value="Chromosome"/>
</dbReference>